<dbReference type="SUPFAM" id="SSF53335">
    <property type="entry name" value="S-adenosyl-L-methionine-dependent methyltransferases"/>
    <property type="match status" value="1"/>
</dbReference>
<evidence type="ECO:0000259" key="8">
    <source>
        <dbReference type="Pfam" id="PF04471"/>
    </source>
</evidence>
<dbReference type="GO" id="GO:0004519">
    <property type="term" value="F:endonuclease activity"/>
    <property type="evidence" value="ECO:0007669"/>
    <property type="project" value="InterPro"/>
</dbReference>
<keyword evidence="4" id="KW-0808">Transferase</keyword>
<dbReference type="EC" id="2.1.1.72" evidence="2"/>
<dbReference type="GO" id="GO:0003677">
    <property type="term" value="F:DNA binding"/>
    <property type="evidence" value="ECO:0007669"/>
    <property type="project" value="InterPro"/>
</dbReference>
<comment type="similarity">
    <text evidence="1">Belongs to the N(4)/N(6)-methyltransferase family.</text>
</comment>
<dbReference type="Proteomes" id="UP000075320">
    <property type="component" value="Unassembled WGS sequence"/>
</dbReference>
<dbReference type="EMBL" id="LUKE01000001">
    <property type="protein sequence ID" value="KYG65585.1"/>
    <property type="molecule type" value="Genomic_DNA"/>
</dbReference>
<dbReference type="GO" id="GO:0009307">
    <property type="term" value="P:DNA restriction-modification system"/>
    <property type="evidence" value="ECO:0007669"/>
    <property type="project" value="InterPro"/>
</dbReference>
<dbReference type="Pfam" id="PF01555">
    <property type="entry name" value="N6_N4_Mtase"/>
    <property type="match status" value="1"/>
</dbReference>
<dbReference type="GO" id="GO:0008170">
    <property type="term" value="F:N-methyltransferase activity"/>
    <property type="evidence" value="ECO:0007669"/>
    <property type="project" value="InterPro"/>
</dbReference>
<feature type="domain" description="DNA methylase N-4/N-6" evidence="7">
    <location>
        <begin position="35"/>
        <end position="329"/>
    </location>
</feature>
<proteinExistence type="inferred from homology"/>
<dbReference type="InterPro" id="IPR029063">
    <property type="entry name" value="SAM-dependent_MTases_sf"/>
</dbReference>
<dbReference type="InterPro" id="IPR002941">
    <property type="entry name" value="DNA_methylase_N4/N6"/>
</dbReference>
<dbReference type="PROSITE" id="PS00092">
    <property type="entry name" value="N6_MTASE"/>
    <property type="match status" value="1"/>
</dbReference>
<dbReference type="PRINTS" id="PR00506">
    <property type="entry name" value="D21N6MTFRASE"/>
</dbReference>
<dbReference type="InterPro" id="IPR002052">
    <property type="entry name" value="DNA_methylase_N6_adenine_CS"/>
</dbReference>
<evidence type="ECO:0000256" key="1">
    <source>
        <dbReference type="ARBA" id="ARBA00006594"/>
    </source>
</evidence>
<evidence type="ECO:0000259" key="7">
    <source>
        <dbReference type="Pfam" id="PF01555"/>
    </source>
</evidence>
<evidence type="ECO:0000256" key="2">
    <source>
        <dbReference type="ARBA" id="ARBA00011900"/>
    </source>
</evidence>
<reference evidence="9 10" key="1">
    <citation type="submission" date="2016-03" db="EMBL/GenBank/DDBJ databases">
        <authorList>
            <person name="Ploux O."/>
        </authorList>
    </citation>
    <scope>NUCLEOTIDE SEQUENCE [LARGE SCALE GENOMIC DNA]</scope>
    <source>
        <strain evidence="9 10">R0</strain>
    </source>
</reference>
<dbReference type="GO" id="GO:0032259">
    <property type="term" value="P:methylation"/>
    <property type="evidence" value="ECO:0007669"/>
    <property type="project" value="UniProtKB-KW"/>
</dbReference>
<dbReference type="InterPro" id="IPR007560">
    <property type="entry name" value="Restrct_endonuc_IV_Mrr"/>
</dbReference>
<evidence type="ECO:0000256" key="3">
    <source>
        <dbReference type="ARBA" id="ARBA00022603"/>
    </source>
</evidence>
<feature type="domain" description="Restriction endonuclease type IV Mrr" evidence="8">
    <location>
        <begin position="368"/>
        <end position="447"/>
    </location>
</feature>
<accession>A0A150WN08</accession>
<dbReference type="Gene3D" id="3.40.50.150">
    <property type="entry name" value="Vaccinia Virus protein VP39"/>
    <property type="match status" value="1"/>
</dbReference>
<keyword evidence="3" id="KW-0489">Methyltransferase</keyword>
<dbReference type="InterPro" id="IPR002295">
    <property type="entry name" value="N4/N6-MTase_EcoPI_Mod-like"/>
</dbReference>
<comment type="catalytic activity">
    <reaction evidence="6">
        <text>a 2'-deoxyadenosine in DNA + S-adenosyl-L-methionine = an N(6)-methyl-2'-deoxyadenosine in DNA + S-adenosyl-L-homocysteine + H(+)</text>
        <dbReference type="Rhea" id="RHEA:15197"/>
        <dbReference type="Rhea" id="RHEA-COMP:12418"/>
        <dbReference type="Rhea" id="RHEA-COMP:12419"/>
        <dbReference type="ChEBI" id="CHEBI:15378"/>
        <dbReference type="ChEBI" id="CHEBI:57856"/>
        <dbReference type="ChEBI" id="CHEBI:59789"/>
        <dbReference type="ChEBI" id="CHEBI:90615"/>
        <dbReference type="ChEBI" id="CHEBI:90616"/>
        <dbReference type="EC" id="2.1.1.72"/>
    </reaction>
</comment>
<evidence type="ECO:0000313" key="9">
    <source>
        <dbReference type="EMBL" id="KYG65585.1"/>
    </source>
</evidence>
<dbReference type="Pfam" id="PF04471">
    <property type="entry name" value="Mrr_cat"/>
    <property type="match status" value="1"/>
</dbReference>
<dbReference type="OrthoDB" id="9816288at2"/>
<evidence type="ECO:0000256" key="6">
    <source>
        <dbReference type="ARBA" id="ARBA00047942"/>
    </source>
</evidence>
<dbReference type="GO" id="GO:0009007">
    <property type="term" value="F:site-specific DNA-methyltransferase (adenine-specific) activity"/>
    <property type="evidence" value="ECO:0007669"/>
    <property type="project" value="UniProtKB-EC"/>
</dbReference>
<gene>
    <name evidence="9" type="ORF">AZI86_00450</name>
</gene>
<evidence type="ECO:0000313" key="10">
    <source>
        <dbReference type="Proteomes" id="UP000075320"/>
    </source>
</evidence>
<dbReference type="InterPro" id="IPR011856">
    <property type="entry name" value="tRNA_endonuc-like_dom_sf"/>
</dbReference>
<dbReference type="Gene3D" id="3.40.1350.10">
    <property type="match status" value="1"/>
</dbReference>
<keyword evidence="5" id="KW-0949">S-adenosyl-L-methionine</keyword>
<sequence length="522" mass="59968">MGVKGAWAFRNDKAGNYIICGDNLEWLKQLEDESVDLCYIDPPFFSNKQYEIIWGNGYEVRSFGDRFAGGISHYIEWMRPRVELIHQKLKKTGSIFLHCDWHASHRLRCVLDDVFGENNFRNEIIWKRSSNTSSINGIYKRAHDTIFFYSKSDKYTYHIQRQALSESSLKNYRYTDHKGRYRLVPLLVSGKRNGETGKPWRGVDPNRRGKSGAHWVTIHKHLEEYDRKKLIVWSKNGIPNLKYYLEENKGVAVSDIWDDIKLIGSKADESLGYPTQKPEALIKRIIECASNKGDIVLDCFGGGGTTAKVCADLGRAFITGDVSPVSVKIMTERLYFDVPAIREGKMRLEVKNLPQTDIELKKMNGHLFAEKVCEVQGWKVNDRKSGDKGVDGWTDDGTPIQIKNYEKTSVGRPDLQRFFGALGKKKKGIFVAWEFSKDAKEYIAEKKRDNKVEIVAMECRDIFGGLLLDSTKGKEIERLYLEKRPKNWAKDLVKAEALKKAIDNLETKRNKPVRKKRHVEAG</sequence>
<evidence type="ECO:0000256" key="5">
    <source>
        <dbReference type="ARBA" id="ARBA00022691"/>
    </source>
</evidence>
<name>A0A150WN08_BDEBC</name>
<organism evidence="9 10">
    <name type="scientific">Bdellovibrio bacteriovorus</name>
    <dbReference type="NCBI Taxonomy" id="959"/>
    <lineage>
        <taxon>Bacteria</taxon>
        <taxon>Pseudomonadati</taxon>
        <taxon>Bdellovibrionota</taxon>
        <taxon>Bdellovibrionia</taxon>
        <taxon>Bdellovibrionales</taxon>
        <taxon>Pseudobdellovibrionaceae</taxon>
        <taxon>Bdellovibrio</taxon>
    </lineage>
</organism>
<comment type="caution">
    <text evidence="9">The sequence shown here is derived from an EMBL/GenBank/DDBJ whole genome shotgun (WGS) entry which is preliminary data.</text>
</comment>
<dbReference type="AlphaFoldDB" id="A0A150WN08"/>
<keyword evidence="10" id="KW-1185">Reference proteome</keyword>
<protein>
    <recommendedName>
        <fullName evidence="2">site-specific DNA-methyltransferase (adenine-specific)</fullName>
        <ecNumber evidence="2">2.1.1.72</ecNumber>
    </recommendedName>
</protein>
<dbReference type="RefSeq" id="WP_061833129.1">
    <property type="nucleotide sequence ID" value="NZ_LUKE01000001.1"/>
</dbReference>
<evidence type="ECO:0000256" key="4">
    <source>
        <dbReference type="ARBA" id="ARBA00022679"/>
    </source>
</evidence>